<name>A0A9P4U1U7_9PEZI</name>
<comment type="caution">
    <text evidence="1">The sequence shown here is derived from an EMBL/GenBank/DDBJ whole genome shotgun (WGS) entry which is preliminary data.</text>
</comment>
<proteinExistence type="predicted"/>
<protein>
    <submittedName>
        <fullName evidence="1">Uncharacterized protein</fullName>
    </submittedName>
</protein>
<reference evidence="1" key="1">
    <citation type="journal article" date="2020" name="Stud. Mycol.">
        <title>101 Dothideomycetes genomes: a test case for predicting lifestyles and emergence of pathogens.</title>
        <authorList>
            <person name="Haridas S."/>
            <person name="Albert R."/>
            <person name="Binder M."/>
            <person name="Bloem J."/>
            <person name="Labutti K."/>
            <person name="Salamov A."/>
            <person name="Andreopoulos B."/>
            <person name="Baker S."/>
            <person name="Barry K."/>
            <person name="Bills G."/>
            <person name="Bluhm B."/>
            <person name="Cannon C."/>
            <person name="Castanera R."/>
            <person name="Culley D."/>
            <person name="Daum C."/>
            <person name="Ezra D."/>
            <person name="Gonzalez J."/>
            <person name="Henrissat B."/>
            <person name="Kuo A."/>
            <person name="Liang C."/>
            <person name="Lipzen A."/>
            <person name="Lutzoni F."/>
            <person name="Magnuson J."/>
            <person name="Mondo S."/>
            <person name="Nolan M."/>
            <person name="Ohm R."/>
            <person name="Pangilinan J."/>
            <person name="Park H.-J."/>
            <person name="Ramirez L."/>
            <person name="Alfaro M."/>
            <person name="Sun H."/>
            <person name="Tritt A."/>
            <person name="Yoshinaga Y."/>
            <person name="Zwiers L.-H."/>
            <person name="Turgeon B."/>
            <person name="Goodwin S."/>
            <person name="Spatafora J."/>
            <person name="Crous P."/>
            <person name="Grigoriev I."/>
        </authorList>
    </citation>
    <scope>NUCLEOTIDE SEQUENCE</scope>
    <source>
        <strain evidence="1">CBS 130266</strain>
    </source>
</reference>
<gene>
    <name evidence="1" type="ORF">EJ08DRAFT_388323</name>
</gene>
<dbReference type="Proteomes" id="UP000800235">
    <property type="component" value="Unassembled WGS sequence"/>
</dbReference>
<dbReference type="OrthoDB" id="5986190at2759"/>
<dbReference type="AlphaFoldDB" id="A0A9P4U1U7"/>
<accession>A0A9P4U1U7</accession>
<dbReference type="EMBL" id="MU007014">
    <property type="protein sequence ID" value="KAF2435049.1"/>
    <property type="molecule type" value="Genomic_DNA"/>
</dbReference>
<organism evidence="1 2">
    <name type="scientific">Tothia fuscella</name>
    <dbReference type="NCBI Taxonomy" id="1048955"/>
    <lineage>
        <taxon>Eukaryota</taxon>
        <taxon>Fungi</taxon>
        <taxon>Dikarya</taxon>
        <taxon>Ascomycota</taxon>
        <taxon>Pezizomycotina</taxon>
        <taxon>Dothideomycetes</taxon>
        <taxon>Pleosporomycetidae</taxon>
        <taxon>Venturiales</taxon>
        <taxon>Cylindrosympodiaceae</taxon>
        <taxon>Tothia</taxon>
    </lineage>
</organism>
<evidence type="ECO:0000313" key="1">
    <source>
        <dbReference type="EMBL" id="KAF2435049.1"/>
    </source>
</evidence>
<keyword evidence="2" id="KW-1185">Reference proteome</keyword>
<evidence type="ECO:0000313" key="2">
    <source>
        <dbReference type="Proteomes" id="UP000800235"/>
    </source>
</evidence>
<sequence>MAELQETDSPSTLGFRGQLIDTERFENCFRRAKISTKDAVSMRDASTVPQAVSQPAISRIPEDLFYNNNILIQSSFKRGHWKATGDEALIDSSDSERQERHALHTFLGKLVTGCKAAASGDSLLAGSDWNHAFEQIEILVKGQYHDIIPNLIQKVNDLQEQGYHFLALELVNYVAQSCVTHQVAKDQDPTILLEMRKIDMVDMIEIEEQIMAMFVELFARFLGPMYYNSFVMRMNAASRKLIRDNWARLDDHIPALAIMDNMFGPTNRRSLDIIRLRVEVLHHRQEYESVEVEAELLISRASLLENDDWLQFYFLIKGYYFSAYACYRLKRSSTLEQIYRTLRYIELFSEIDSAGIFEPKQVAMLAIVSEMTAPEALPTLASARL</sequence>